<dbReference type="PANTHER" id="PTHR43133">
    <property type="entry name" value="RNA POLYMERASE ECF-TYPE SIGMA FACTO"/>
    <property type="match status" value="1"/>
</dbReference>
<dbReference type="Proteomes" id="UP001501470">
    <property type="component" value="Unassembled WGS sequence"/>
</dbReference>
<dbReference type="InterPro" id="IPR013324">
    <property type="entry name" value="RNA_pol_sigma_r3/r4-like"/>
</dbReference>
<accession>A0ABN2BWP0</accession>
<reference evidence="7 8" key="1">
    <citation type="journal article" date="2019" name="Int. J. Syst. Evol. Microbiol.">
        <title>The Global Catalogue of Microorganisms (GCM) 10K type strain sequencing project: providing services to taxonomists for standard genome sequencing and annotation.</title>
        <authorList>
            <consortium name="The Broad Institute Genomics Platform"/>
            <consortium name="The Broad Institute Genome Sequencing Center for Infectious Disease"/>
            <person name="Wu L."/>
            <person name="Ma J."/>
        </authorList>
    </citation>
    <scope>NUCLEOTIDE SEQUENCE [LARGE SCALE GENOMIC DNA]</scope>
    <source>
        <strain evidence="7 8">JCM 15933</strain>
    </source>
</reference>
<comment type="similarity">
    <text evidence="1">Belongs to the sigma-70 factor family. ECF subfamily.</text>
</comment>
<keyword evidence="2" id="KW-0805">Transcription regulation</keyword>
<evidence type="ECO:0000256" key="5">
    <source>
        <dbReference type="ARBA" id="ARBA00023163"/>
    </source>
</evidence>
<keyword evidence="8" id="KW-1185">Reference proteome</keyword>
<feature type="domain" description="RNA polymerase sigma factor 70 region 4 type 2" evidence="6">
    <location>
        <begin position="47"/>
        <end position="100"/>
    </location>
</feature>
<dbReference type="InterPro" id="IPR013249">
    <property type="entry name" value="RNA_pol_sigma70_r4_t2"/>
</dbReference>
<evidence type="ECO:0000313" key="8">
    <source>
        <dbReference type="Proteomes" id="UP001501470"/>
    </source>
</evidence>
<dbReference type="Gene3D" id="1.10.10.10">
    <property type="entry name" value="Winged helix-like DNA-binding domain superfamily/Winged helix DNA-binding domain"/>
    <property type="match status" value="1"/>
</dbReference>
<evidence type="ECO:0000256" key="4">
    <source>
        <dbReference type="ARBA" id="ARBA00023125"/>
    </source>
</evidence>
<dbReference type="EMBL" id="BAAAQD010000020">
    <property type="protein sequence ID" value="GAA1548815.1"/>
    <property type="molecule type" value="Genomic_DNA"/>
</dbReference>
<dbReference type="InterPro" id="IPR014284">
    <property type="entry name" value="RNA_pol_sigma-70_dom"/>
</dbReference>
<dbReference type="SUPFAM" id="SSF88659">
    <property type="entry name" value="Sigma3 and sigma4 domains of RNA polymerase sigma factors"/>
    <property type="match status" value="1"/>
</dbReference>
<keyword evidence="3" id="KW-0731">Sigma factor</keyword>
<dbReference type="NCBIfam" id="TIGR02937">
    <property type="entry name" value="sigma70-ECF"/>
    <property type="match status" value="1"/>
</dbReference>
<evidence type="ECO:0000256" key="3">
    <source>
        <dbReference type="ARBA" id="ARBA00023082"/>
    </source>
</evidence>
<dbReference type="InterPro" id="IPR039425">
    <property type="entry name" value="RNA_pol_sigma-70-like"/>
</dbReference>
<comment type="caution">
    <text evidence="7">The sequence shown here is derived from an EMBL/GenBank/DDBJ whole genome shotgun (WGS) entry which is preliminary data.</text>
</comment>
<proteinExistence type="inferred from homology"/>
<keyword evidence="5" id="KW-0804">Transcription</keyword>
<evidence type="ECO:0000256" key="2">
    <source>
        <dbReference type="ARBA" id="ARBA00023015"/>
    </source>
</evidence>
<dbReference type="Pfam" id="PF08281">
    <property type="entry name" value="Sigma70_r4_2"/>
    <property type="match status" value="1"/>
</dbReference>
<evidence type="ECO:0000259" key="6">
    <source>
        <dbReference type="Pfam" id="PF08281"/>
    </source>
</evidence>
<evidence type="ECO:0000256" key="1">
    <source>
        <dbReference type="ARBA" id="ARBA00010641"/>
    </source>
</evidence>
<dbReference type="CDD" id="cd06171">
    <property type="entry name" value="Sigma70_r4"/>
    <property type="match status" value="1"/>
</dbReference>
<sequence length="105" mass="11892">MAYVRRIVLSTFLSDARKRQRRRTEVTADPAVLDRTDTDTYRAVEDREEVQRLLAGLTARQRAAVVLRYLYDQTDDEIAAVLGCSTATVRSHLSHARSALRLTAT</sequence>
<dbReference type="PANTHER" id="PTHR43133:SF8">
    <property type="entry name" value="RNA POLYMERASE SIGMA FACTOR HI_1459-RELATED"/>
    <property type="match status" value="1"/>
</dbReference>
<name>A0ABN2BWP0_9ACTN</name>
<gene>
    <name evidence="7" type="ORF">GCM10009827_081500</name>
</gene>
<protein>
    <recommendedName>
        <fullName evidence="6">RNA polymerase sigma factor 70 region 4 type 2 domain-containing protein</fullName>
    </recommendedName>
</protein>
<keyword evidence="4" id="KW-0238">DNA-binding</keyword>
<organism evidence="7 8">
    <name type="scientific">Dactylosporangium maewongense</name>
    <dbReference type="NCBI Taxonomy" id="634393"/>
    <lineage>
        <taxon>Bacteria</taxon>
        <taxon>Bacillati</taxon>
        <taxon>Actinomycetota</taxon>
        <taxon>Actinomycetes</taxon>
        <taxon>Micromonosporales</taxon>
        <taxon>Micromonosporaceae</taxon>
        <taxon>Dactylosporangium</taxon>
    </lineage>
</organism>
<evidence type="ECO:0000313" key="7">
    <source>
        <dbReference type="EMBL" id="GAA1548815.1"/>
    </source>
</evidence>
<dbReference type="InterPro" id="IPR036388">
    <property type="entry name" value="WH-like_DNA-bd_sf"/>
</dbReference>